<evidence type="ECO:0008006" key="3">
    <source>
        <dbReference type="Google" id="ProtNLM"/>
    </source>
</evidence>
<sequence length="189" mass="21555">MLAPCSKEYVSSRYCGIVSNVEELKRYNWAQFTLDFLINHLELFKTSKRTGLVGNLAFLQIWYFEHFQVADDCFDYGLHKRPLIASWGANKVAKCAQLEGVKKSGCAKVVIRLEADDGKVVTLSNNSECSCGIFTIKYMQYWDGEKMTSNFSQDDMETFRKKMPAELILCPLNEYDFVKDDVSGMSGMV</sequence>
<keyword evidence="2" id="KW-1185">Reference proteome</keyword>
<protein>
    <recommendedName>
        <fullName evidence="3">Aminotransferase-like plant mobile domain-containing protein</fullName>
    </recommendedName>
</protein>
<dbReference type="PANTHER" id="PTHR34835:SF34">
    <property type="entry name" value="OS08G0555500 PROTEIN"/>
    <property type="match status" value="1"/>
</dbReference>
<evidence type="ECO:0000313" key="2">
    <source>
        <dbReference type="Proteomes" id="UP000729402"/>
    </source>
</evidence>
<dbReference type="Proteomes" id="UP000729402">
    <property type="component" value="Unassembled WGS sequence"/>
</dbReference>
<proteinExistence type="predicted"/>
<organism evidence="1 2">
    <name type="scientific">Zizania palustris</name>
    <name type="common">Northern wild rice</name>
    <dbReference type="NCBI Taxonomy" id="103762"/>
    <lineage>
        <taxon>Eukaryota</taxon>
        <taxon>Viridiplantae</taxon>
        <taxon>Streptophyta</taxon>
        <taxon>Embryophyta</taxon>
        <taxon>Tracheophyta</taxon>
        <taxon>Spermatophyta</taxon>
        <taxon>Magnoliopsida</taxon>
        <taxon>Liliopsida</taxon>
        <taxon>Poales</taxon>
        <taxon>Poaceae</taxon>
        <taxon>BOP clade</taxon>
        <taxon>Oryzoideae</taxon>
        <taxon>Oryzeae</taxon>
        <taxon>Zizaniinae</taxon>
        <taxon>Zizania</taxon>
    </lineage>
</organism>
<reference evidence="1" key="2">
    <citation type="submission" date="2021-02" db="EMBL/GenBank/DDBJ databases">
        <authorList>
            <person name="Kimball J.A."/>
            <person name="Haas M.W."/>
            <person name="Macchietto M."/>
            <person name="Kono T."/>
            <person name="Duquette J."/>
            <person name="Shao M."/>
        </authorList>
    </citation>
    <scope>NUCLEOTIDE SEQUENCE</scope>
    <source>
        <tissue evidence="1">Fresh leaf tissue</tissue>
    </source>
</reference>
<reference evidence="1" key="1">
    <citation type="journal article" date="2021" name="bioRxiv">
        <title>Whole Genome Assembly and Annotation of Northern Wild Rice, Zizania palustris L., Supports a Whole Genome Duplication in the Zizania Genus.</title>
        <authorList>
            <person name="Haas M."/>
            <person name="Kono T."/>
            <person name="Macchietto M."/>
            <person name="Millas R."/>
            <person name="McGilp L."/>
            <person name="Shao M."/>
            <person name="Duquette J."/>
            <person name="Hirsch C.N."/>
            <person name="Kimball J."/>
        </authorList>
    </citation>
    <scope>NUCLEOTIDE SEQUENCE</scope>
    <source>
        <tissue evidence="1">Fresh leaf tissue</tissue>
    </source>
</reference>
<dbReference type="OrthoDB" id="695123at2759"/>
<dbReference type="EMBL" id="JAAALK010000081">
    <property type="protein sequence ID" value="KAG8089287.1"/>
    <property type="molecule type" value="Genomic_DNA"/>
</dbReference>
<gene>
    <name evidence="1" type="ORF">GUJ93_ZPchr0011g28169</name>
</gene>
<comment type="caution">
    <text evidence="1">The sequence shown here is derived from an EMBL/GenBank/DDBJ whole genome shotgun (WGS) entry which is preliminary data.</text>
</comment>
<dbReference type="PANTHER" id="PTHR34835">
    <property type="entry name" value="OS07G0283600 PROTEIN-RELATED"/>
    <property type="match status" value="1"/>
</dbReference>
<dbReference type="AlphaFoldDB" id="A0A8J5WI74"/>
<accession>A0A8J5WI74</accession>
<name>A0A8J5WI74_ZIZPA</name>
<evidence type="ECO:0000313" key="1">
    <source>
        <dbReference type="EMBL" id="KAG8089287.1"/>
    </source>
</evidence>